<dbReference type="NCBIfam" id="TIGR01182">
    <property type="entry name" value="eda"/>
    <property type="match status" value="1"/>
</dbReference>
<reference evidence="7" key="1">
    <citation type="journal article" date="2019" name="Int. J. Syst. Evol. Microbiol.">
        <title>The Global Catalogue of Microorganisms (GCM) 10K type strain sequencing project: providing services to taxonomists for standard genome sequencing and annotation.</title>
        <authorList>
            <consortium name="The Broad Institute Genomics Platform"/>
            <consortium name="The Broad Institute Genome Sequencing Center for Infectious Disease"/>
            <person name="Wu L."/>
            <person name="Ma J."/>
        </authorList>
    </citation>
    <scope>NUCLEOTIDE SEQUENCE [LARGE SCALE GENOMIC DNA]</scope>
    <source>
        <strain evidence="7">CGMCC 1.15480</strain>
    </source>
</reference>
<dbReference type="InterPro" id="IPR000887">
    <property type="entry name" value="Aldlse_KDPG_KHG"/>
</dbReference>
<dbReference type="InterPro" id="IPR013785">
    <property type="entry name" value="Aldolase_TIM"/>
</dbReference>
<keyword evidence="5" id="KW-0119">Carbohydrate metabolism</keyword>
<comment type="pathway">
    <text evidence="1">Carbohydrate acid metabolism.</text>
</comment>
<keyword evidence="4" id="KW-0456">Lyase</keyword>
<accession>A0ABQ1PFL6</accession>
<name>A0ABQ1PFL6_9MICC</name>
<dbReference type="CDD" id="cd00452">
    <property type="entry name" value="KDPG_aldolase"/>
    <property type="match status" value="1"/>
</dbReference>
<evidence type="ECO:0000256" key="1">
    <source>
        <dbReference type="ARBA" id="ARBA00004761"/>
    </source>
</evidence>
<sequence>MTDQPQTPDPGGLTGLLAADRTLAVVRANRIPDAADLLAALAAGGIRILELTFTTPDVLRHLRVAADAAAAHGALVGAGTVLTAEQARAAVEAGARFLVTPGIRPEVAAVAVEAGIPVSLGAMTPTEVARSLDLGSEIVKIFPARTLGPGHLKDLHGPFPEARLLPSGGVDAGNARGWLDAGAFAVCSGTSVVPPAAVEAAAWTDITARAREFTTALTTPATDEEN</sequence>
<dbReference type="PANTHER" id="PTHR30246">
    <property type="entry name" value="2-KETO-3-DEOXY-6-PHOSPHOGLUCONATE ALDOLASE"/>
    <property type="match status" value="1"/>
</dbReference>
<protein>
    <submittedName>
        <fullName evidence="6">2-dehydro-3-deoxy-phosphogluconate aldolase</fullName>
    </submittedName>
</protein>
<dbReference type="Proteomes" id="UP000597761">
    <property type="component" value="Unassembled WGS sequence"/>
</dbReference>
<dbReference type="Gene3D" id="3.20.20.70">
    <property type="entry name" value="Aldolase class I"/>
    <property type="match status" value="1"/>
</dbReference>
<organism evidence="6 7">
    <name type="scientific">Tersicoccus solisilvae</name>
    <dbReference type="NCBI Taxonomy" id="1882339"/>
    <lineage>
        <taxon>Bacteria</taxon>
        <taxon>Bacillati</taxon>
        <taxon>Actinomycetota</taxon>
        <taxon>Actinomycetes</taxon>
        <taxon>Micrococcales</taxon>
        <taxon>Micrococcaceae</taxon>
        <taxon>Tersicoccus</taxon>
    </lineage>
</organism>
<dbReference type="EMBL" id="BMJI01000017">
    <property type="protein sequence ID" value="GGC96304.1"/>
    <property type="molecule type" value="Genomic_DNA"/>
</dbReference>
<evidence type="ECO:0000256" key="5">
    <source>
        <dbReference type="ARBA" id="ARBA00023277"/>
    </source>
</evidence>
<keyword evidence="7" id="KW-1185">Reference proteome</keyword>
<evidence type="ECO:0000256" key="4">
    <source>
        <dbReference type="ARBA" id="ARBA00023239"/>
    </source>
</evidence>
<evidence type="ECO:0000313" key="6">
    <source>
        <dbReference type="EMBL" id="GGC96304.1"/>
    </source>
</evidence>
<dbReference type="RefSeq" id="WP_188668670.1">
    <property type="nucleotide sequence ID" value="NZ_BMJI01000017.1"/>
</dbReference>
<dbReference type="Pfam" id="PF01081">
    <property type="entry name" value="Aldolase"/>
    <property type="match status" value="1"/>
</dbReference>
<dbReference type="PANTHER" id="PTHR30246:SF1">
    <property type="entry name" value="2-DEHYDRO-3-DEOXY-6-PHOSPHOGALACTONATE ALDOLASE-RELATED"/>
    <property type="match status" value="1"/>
</dbReference>
<proteinExistence type="inferred from homology"/>
<gene>
    <name evidence="6" type="primary">eda</name>
    <name evidence="6" type="ORF">GCM10011512_24140</name>
</gene>
<comment type="caution">
    <text evidence="6">The sequence shown here is derived from an EMBL/GenBank/DDBJ whole genome shotgun (WGS) entry which is preliminary data.</text>
</comment>
<evidence type="ECO:0000313" key="7">
    <source>
        <dbReference type="Proteomes" id="UP000597761"/>
    </source>
</evidence>
<evidence type="ECO:0000256" key="3">
    <source>
        <dbReference type="ARBA" id="ARBA00011233"/>
    </source>
</evidence>
<dbReference type="SUPFAM" id="SSF51569">
    <property type="entry name" value="Aldolase"/>
    <property type="match status" value="1"/>
</dbReference>
<comment type="subunit">
    <text evidence="3">Homotrimer.</text>
</comment>
<comment type="similarity">
    <text evidence="2">Belongs to the KHG/KDPG aldolase family.</text>
</comment>
<evidence type="ECO:0000256" key="2">
    <source>
        <dbReference type="ARBA" id="ARBA00006906"/>
    </source>
</evidence>